<accession>A0A7R8ZN98</accession>
<evidence type="ECO:0000256" key="7">
    <source>
        <dbReference type="ARBA" id="ARBA00023136"/>
    </source>
</evidence>
<dbReference type="SUPFAM" id="SSF52540">
    <property type="entry name" value="P-loop containing nucleoside triphosphate hydrolases"/>
    <property type="match status" value="1"/>
</dbReference>
<dbReference type="Pfam" id="PF00005">
    <property type="entry name" value="ABC_tran"/>
    <property type="match status" value="1"/>
</dbReference>
<evidence type="ECO:0000256" key="6">
    <source>
        <dbReference type="ARBA" id="ARBA00022989"/>
    </source>
</evidence>
<gene>
    <name evidence="8" type="ORF">CTOB1V02_LOCUS5908</name>
</gene>
<dbReference type="GO" id="GO:0005524">
    <property type="term" value="F:ATP binding"/>
    <property type="evidence" value="ECO:0007669"/>
    <property type="project" value="UniProtKB-KW"/>
</dbReference>
<keyword evidence="2" id="KW-0813">Transport</keyword>
<dbReference type="CDD" id="cd03244">
    <property type="entry name" value="ABCC_MRP_domain2"/>
    <property type="match status" value="1"/>
</dbReference>
<evidence type="ECO:0000313" key="8">
    <source>
        <dbReference type="EMBL" id="CAD7228016.1"/>
    </source>
</evidence>
<dbReference type="FunFam" id="3.40.50.300:FF:000163">
    <property type="entry name" value="Multidrug resistance-associated protein member 4"/>
    <property type="match status" value="1"/>
</dbReference>
<name>A0A7R8ZN98_9CRUS</name>
<dbReference type="EMBL" id="OB661345">
    <property type="protein sequence ID" value="CAD7228016.1"/>
    <property type="molecule type" value="Genomic_DNA"/>
</dbReference>
<protein>
    <submittedName>
        <fullName evidence="8">Uncharacterized protein</fullName>
    </submittedName>
</protein>
<reference evidence="8" key="1">
    <citation type="submission" date="2020-11" db="EMBL/GenBank/DDBJ databases">
        <authorList>
            <person name="Tran Van P."/>
        </authorList>
    </citation>
    <scope>NUCLEOTIDE SEQUENCE</scope>
</reference>
<dbReference type="GO" id="GO:0016020">
    <property type="term" value="C:membrane"/>
    <property type="evidence" value="ECO:0007669"/>
    <property type="project" value="UniProtKB-SubCell"/>
</dbReference>
<dbReference type="InterPro" id="IPR050173">
    <property type="entry name" value="ABC_transporter_C-like"/>
</dbReference>
<dbReference type="Gene3D" id="3.40.50.300">
    <property type="entry name" value="P-loop containing nucleotide triphosphate hydrolases"/>
    <property type="match status" value="1"/>
</dbReference>
<keyword evidence="4" id="KW-0547">Nucleotide-binding</keyword>
<dbReference type="OrthoDB" id="7594166at2759"/>
<dbReference type="AlphaFoldDB" id="A0A7R8ZN98"/>
<dbReference type="GO" id="GO:0042626">
    <property type="term" value="F:ATPase-coupled transmembrane transporter activity"/>
    <property type="evidence" value="ECO:0007669"/>
    <property type="project" value="TreeGrafter"/>
</dbReference>
<evidence type="ECO:0000256" key="3">
    <source>
        <dbReference type="ARBA" id="ARBA00022692"/>
    </source>
</evidence>
<keyword evidence="6" id="KW-1133">Transmembrane helix</keyword>
<evidence type="ECO:0000256" key="4">
    <source>
        <dbReference type="ARBA" id="ARBA00022741"/>
    </source>
</evidence>
<keyword evidence="3" id="KW-0812">Transmembrane</keyword>
<keyword evidence="7" id="KW-0472">Membrane</keyword>
<sequence length="319" mass="35352">MALSVSQGLEVCYSVLTCIVVATNIQYQMTSVERVLEFSRLRPEAPWESSLDKKPLPSWPDTGSITFRDVGLCYQSATTESPGYPALKHLNFHIQGGEKVGVVGRTGAGKSSLVSGLFRLVEPSGTVMIDGIDIKSIGLHDLRKNLTIVPQDPALFAGTIRKNLDPFDDYADESLWEVLEKVELGNTVRKLPDGLETSVLDDGTGFSMGECQLFCLGRALLRRTRILILDEATANVDLKTDQLIQKTLRKSFQEHTVITIAHRLETVIDNDRILVLENGSVQEFGRPSELLRNKSGAFMKLVENADFDIKMTFFDETGN</sequence>
<evidence type="ECO:0000256" key="1">
    <source>
        <dbReference type="ARBA" id="ARBA00004141"/>
    </source>
</evidence>
<dbReference type="PANTHER" id="PTHR24223">
    <property type="entry name" value="ATP-BINDING CASSETTE SUB-FAMILY C"/>
    <property type="match status" value="1"/>
</dbReference>
<evidence type="ECO:0000256" key="5">
    <source>
        <dbReference type="ARBA" id="ARBA00022840"/>
    </source>
</evidence>
<dbReference type="InterPro" id="IPR027417">
    <property type="entry name" value="P-loop_NTPase"/>
</dbReference>
<dbReference type="InterPro" id="IPR003593">
    <property type="entry name" value="AAA+_ATPase"/>
</dbReference>
<dbReference type="SMART" id="SM00382">
    <property type="entry name" value="AAA"/>
    <property type="match status" value="1"/>
</dbReference>
<organism evidence="8">
    <name type="scientific">Cyprideis torosa</name>
    <dbReference type="NCBI Taxonomy" id="163714"/>
    <lineage>
        <taxon>Eukaryota</taxon>
        <taxon>Metazoa</taxon>
        <taxon>Ecdysozoa</taxon>
        <taxon>Arthropoda</taxon>
        <taxon>Crustacea</taxon>
        <taxon>Oligostraca</taxon>
        <taxon>Ostracoda</taxon>
        <taxon>Podocopa</taxon>
        <taxon>Podocopida</taxon>
        <taxon>Cytherocopina</taxon>
        <taxon>Cytheroidea</taxon>
        <taxon>Cytherideidae</taxon>
        <taxon>Cyprideis</taxon>
    </lineage>
</organism>
<comment type="subcellular location">
    <subcellularLocation>
        <location evidence="1">Membrane</location>
        <topology evidence="1">Multi-pass membrane protein</topology>
    </subcellularLocation>
</comment>
<evidence type="ECO:0000256" key="2">
    <source>
        <dbReference type="ARBA" id="ARBA00022448"/>
    </source>
</evidence>
<dbReference type="InterPro" id="IPR003439">
    <property type="entry name" value="ABC_transporter-like_ATP-bd"/>
</dbReference>
<keyword evidence="5" id="KW-0067">ATP-binding</keyword>
<dbReference type="GO" id="GO:0016887">
    <property type="term" value="F:ATP hydrolysis activity"/>
    <property type="evidence" value="ECO:0007669"/>
    <property type="project" value="InterPro"/>
</dbReference>
<dbReference type="PROSITE" id="PS50893">
    <property type="entry name" value="ABC_TRANSPORTER_2"/>
    <property type="match status" value="1"/>
</dbReference>
<proteinExistence type="predicted"/>